<dbReference type="SMART" id="SM00387">
    <property type="entry name" value="HATPase_c"/>
    <property type="match status" value="1"/>
</dbReference>
<dbReference type="InterPro" id="IPR036890">
    <property type="entry name" value="HATPase_C_sf"/>
</dbReference>
<dbReference type="AlphaFoldDB" id="A0A6J6WF09"/>
<feature type="transmembrane region" description="Helical" evidence="11">
    <location>
        <begin position="117"/>
        <end position="143"/>
    </location>
</feature>
<dbReference type="InterPro" id="IPR004358">
    <property type="entry name" value="Sig_transdc_His_kin-like_C"/>
</dbReference>
<organism evidence="13">
    <name type="scientific">freshwater metagenome</name>
    <dbReference type="NCBI Taxonomy" id="449393"/>
    <lineage>
        <taxon>unclassified sequences</taxon>
        <taxon>metagenomes</taxon>
        <taxon>ecological metagenomes</taxon>
    </lineage>
</organism>
<dbReference type="Pfam" id="PF00512">
    <property type="entry name" value="HisKA"/>
    <property type="match status" value="1"/>
</dbReference>
<dbReference type="GO" id="GO:0005886">
    <property type="term" value="C:plasma membrane"/>
    <property type="evidence" value="ECO:0007669"/>
    <property type="project" value="UniProtKB-SubCell"/>
</dbReference>
<dbReference type="CDD" id="cd00082">
    <property type="entry name" value="HisKA"/>
    <property type="match status" value="1"/>
</dbReference>
<evidence type="ECO:0000256" key="2">
    <source>
        <dbReference type="ARBA" id="ARBA00004651"/>
    </source>
</evidence>
<evidence type="ECO:0000256" key="4">
    <source>
        <dbReference type="ARBA" id="ARBA00022475"/>
    </source>
</evidence>
<dbReference type="InterPro" id="IPR036097">
    <property type="entry name" value="HisK_dim/P_sf"/>
</dbReference>
<accession>A0A6J6WF09</accession>
<dbReference type="SUPFAM" id="SSF47384">
    <property type="entry name" value="Homodimeric domain of signal transducing histidine kinase"/>
    <property type="match status" value="1"/>
</dbReference>
<keyword evidence="9" id="KW-0843">Virulence</keyword>
<gene>
    <name evidence="13" type="ORF">UFOPK2938_00768</name>
</gene>
<dbReference type="PANTHER" id="PTHR44936">
    <property type="entry name" value="SENSOR PROTEIN CREC"/>
    <property type="match status" value="1"/>
</dbReference>
<dbReference type="Gene3D" id="1.10.287.130">
    <property type="match status" value="1"/>
</dbReference>
<reference evidence="13" key="1">
    <citation type="submission" date="2020-05" db="EMBL/GenBank/DDBJ databases">
        <authorList>
            <person name="Chiriac C."/>
            <person name="Salcher M."/>
            <person name="Ghai R."/>
            <person name="Kavagutti S V."/>
        </authorList>
    </citation>
    <scope>NUCLEOTIDE SEQUENCE</scope>
</reference>
<keyword evidence="6" id="KW-0808">Transferase</keyword>
<keyword evidence="5" id="KW-0597">Phosphoprotein</keyword>
<keyword evidence="4" id="KW-1003">Cell membrane</keyword>
<dbReference type="PROSITE" id="PS50109">
    <property type="entry name" value="HIS_KIN"/>
    <property type="match status" value="1"/>
</dbReference>
<dbReference type="Gene3D" id="3.30.565.10">
    <property type="entry name" value="Histidine kinase-like ATPase, C-terminal domain"/>
    <property type="match status" value="1"/>
</dbReference>
<evidence type="ECO:0000256" key="8">
    <source>
        <dbReference type="ARBA" id="ARBA00023012"/>
    </source>
</evidence>
<evidence type="ECO:0000256" key="11">
    <source>
        <dbReference type="SAM" id="Phobius"/>
    </source>
</evidence>
<feature type="domain" description="Histidine kinase" evidence="12">
    <location>
        <begin position="206"/>
        <end position="408"/>
    </location>
</feature>
<dbReference type="InterPro" id="IPR050980">
    <property type="entry name" value="2C_sensor_his_kinase"/>
</dbReference>
<keyword evidence="8" id="KW-0902">Two-component regulatory system</keyword>
<dbReference type="InterPro" id="IPR003594">
    <property type="entry name" value="HATPase_dom"/>
</dbReference>
<evidence type="ECO:0000256" key="7">
    <source>
        <dbReference type="ARBA" id="ARBA00022777"/>
    </source>
</evidence>
<dbReference type="GO" id="GO:0000155">
    <property type="term" value="F:phosphorelay sensor kinase activity"/>
    <property type="evidence" value="ECO:0007669"/>
    <property type="project" value="InterPro"/>
</dbReference>
<dbReference type="InterPro" id="IPR040868">
    <property type="entry name" value="DraK_HK_N"/>
</dbReference>
<dbReference type="PRINTS" id="PR00344">
    <property type="entry name" value="BCTRLSENSOR"/>
</dbReference>
<keyword evidence="11" id="KW-0812">Transmembrane</keyword>
<dbReference type="Pfam" id="PF18092">
    <property type="entry name" value="DraK_HK_N"/>
    <property type="match status" value="1"/>
</dbReference>
<evidence type="ECO:0000313" key="13">
    <source>
        <dbReference type="EMBL" id="CAB4781713.1"/>
    </source>
</evidence>
<proteinExistence type="predicted"/>
<evidence type="ECO:0000256" key="3">
    <source>
        <dbReference type="ARBA" id="ARBA00012438"/>
    </source>
</evidence>
<feature type="region of interest" description="Disordered" evidence="10">
    <location>
        <begin position="423"/>
        <end position="446"/>
    </location>
</feature>
<dbReference type="SMART" id="SM00388">
    <property type="entry name" value="HisKA"/>
    <property type="match status" value="1"/>
</dbReference>
<protein>
    <recommendedName>
        <fullName evidence="3">histidine kinase</fullName>
        <ecNumber evidence="3">2.7.13.3</ecNumber>
    </recommendedName>
</protein>
<dbReference type="Pfam" id="PF02518">
    <property type="entry name" value="HATPase_c"/>
    <property type="match status" value="1"/>
</dbReference>
<sequence>MRRRIIFTIVTTVFITALLIAIPLLGYSNYGIRKKTKTFAATQAQNDAQVVDYRIKARLPVDKESLRPYLERQRLTVVTFPTGETLTFGASPQKSSERGTGNSGGVTVIITEPTDSFVSLAAVASKISGIITFALLIGFLIAVRRSRVLTEVLVDLAEDAARVGSGDLRPARRYGMSDLDQVADSLDASSVRVAELLRAERGLVADVTHQLRTPLTAIELQLDEVIDAANRSDYASARIGVNAAHEQIDRLRDVISDLLIAARQSEIGEAETDLALVLSQQEIEWRPLFARVDRSIEVSAPAVTVRGGDGPLRQIFATLFDNALVHGEGTVSVRVRDTAGLVVVEISDEGSGITPELAKSMFERNISGGGSSGLGLSVARALIENLGGRLELINSRPTTFALFLIQQDQDASDLESGNHTVVEVSEGGVESSTSASSTVSGNTQRR</sequence>
<name>A0A6J6WF09_9ZZZZ</name>
<dbReference type="EMBL" id="CAEZZX010000147">
    <property type="protein sequence ID" value="CAB4781713.1"/>
    <property type="molecule type" value="Genomic_DNA"/>
</dbReference>
<dbReference type="EC" id="2.7.13.3" evidence="3"/>
<evidence type="ECO:0000256" key="10">
    <source>
        <dbReference type="SAM" id="MobiDB-lite"/>
    </source>
</evidence>
<evidence type="ECO:0000256" key="1">
    <source>
        <dbReference type="ARBA" id="ARBA00000085"/>
    </source>
</evidence>
<dbReference type="SUPFAM" id="SSF55874">
    <property type="entry name" value="ATPase domain of HSP90 chaperone/DNA topoisomerase II/histidine kinase"/>
    <property type="match status" value="1"/>
</dbReference>
<evidence type="ECO:0000256" key="5">
    <source>
        <dbReference type="ARBA" id="ARBA00022553"/>
    </source>
</evidence>
<keyword evidence="11" id="KW-1133">Transmembrane helix</keyword>
<evidence type="ECO:0000259" key="12">
    <source>
        <dbReference type="PROSITE" id="PS50109"/>
    </source>
</evidence>
<evidence type="ECO:0000256" key="6">
    <source>
        <dbReference type="ARBA" id="ARBA00022679"/>
    </source>
</evidence>
<dbReference type="InterPro" id="IPR005467">
    <property type="entry name" value="His_kinase_dom"/>
</dbReference>
<feature type="transmembrane region" description="Helical" evidence="11">
    <location>
        <begin position="5"/>
        <end position="27"/>
    </location>
</feature>
<evidence type="ECO:0000256" key="9">
    <source>
        <dbReference type="ARBA" id="ARBA00023026"/>
    </source>
</evidence>
<comment type="subcellular location">
    <subcellularLocation>
        <location evidence="2">Cell membrane</location>
        <topology evidence="2">Multi-pass membrane protein</topology>
    </subcellularLocation>
</comment>
<keyword evidence="7" id="KW-0418">Kinase</keyword>
<dbReference type="PANTHER" id="PTHR44936:SF9">
    <property type="entry name" value="SENSOR PROTEIN CREC"/>
    <property type="match status" value="1"/>
</dbReference>
<keyword evidence="11" id="KW-0472">Membrane</keyword>
<comment type="catalytic activity">
    <reaction evidence="1">
        <text>ATP + protein L-histidine = ADP + protein N-phospho-L-histidine.</text>
        <dbReference type="EC" id="2.7.13.3"/>
    </reaction>
</comment>
<dbReference type="InterPro" id="IPR003661">
    <property type="entry name" value="HisK_dim/P_dom"/>
</dbReference>